<feature type="compositionally biased region" description="Low complexity" evidence="1">
    <location>
        <begin position="77"/>
        <end position="92"/>
    </location>
</feature>
<protein>
    <submittedName>
        <fullName evidence="2">Uncharacterized protein</fullName>
    </submittedName>
</protein>
<dbReference type="EMBL" id="MU790513">
    <property type="protein sequence ID" value="KAJ4001092.1"/>
    <property type="molecule type" value="Genomic_DNA"/>
</dbReference>
<dbReference type="Proteomes" id="UP001163828">
    <property type="component" value="Unassembled WGS sequence"/>
</dbReference>
<feature type="compositionally biased region" description="Basic and acidic residues" evidence="1">
    <location>
        <begin position="93"/>
        <end position="102"/>
    </location>
</feature>
<proteinExistence type="predicted"/>
<reference evidence="2" key="1">
    <citation type="submission" date="2022-08" db="EMBL/GenBank/DDBJ databases">
        <authorList>
            <consortium name="DOE Joint Genome Institute"/>
            <person name="Min B."/>
            <person name="Riley R."/>
            <person name="Sierra-Patev S."/>
            <person name="Naranjo-Ortiz M."/>
            <person name="Looney B."/>
            <person name="Konkel Z."/>
            <person name="Slot J.C."/>
            <person name="Sakamoto Y."/>
            <person name="Steenwyk J.L."/>
            <person name="Rokas A."/>
            <person name="Carro J."/>
            <person name="Camarero S."/>
            <person name="Ferreira P."/>
            <person name="Molpeceres G."/>
            <person name="Ruiz-Duenas F.J."/>
            <person name="Serrano A."/>
            <person name="Henrissat B."/>
            <person name="Drula E."/>
            <person name="Hughes K.W."/>
            <person name="Mata J.L."/>
            <person name="Ishikawa N.K."/>
            <person name="Vargas-Isla R."/>
            <person name="Ushijima S."/>
            <person name="Smith C.A."/>
            <person name="Ahrendt S."/>
            <person name="Andreopoulos W."/>
            <person name="He G."/>
            <person name="Labutti K."/>
            <person name="Lipzen A."/>
            <person name="Ng V."/>
            <person name="Sandor L."/>
            <person name="Barry K."/>
            <person name="Martinez A.T."/>
            <person name="Xiao Y."/>
            <person name="Gibbons J.G."/>
            <person name="Terashima K."/>
            <person name="Hibbett D.S."/>
            <person name="Grigoriev I.V."/>
        </authorList>
    </citation>
    <scope>NUCLEOTIDE SEQUENCE</scope>
    <source>
        <strain evidence="2">TFB10827</strain>
    </source>
</reference>
<comment type="caution">
    <text evidence="2">The sequence shown here is derived from an EMBL/GenBank/DDBJ whole genome shotgun (WGS) entry which is preliminary data.</text>
</comment>
<accession>A0ABQ8QR06</accession>
<sequence>MDETAKIPLPKFLQMLTSNNIPVAKAMTIAKTIYKEYNTPAQLSALTDLKLKGSGVADKEDRKNVIAALRKAGYISRSKNSKNPSSDPSRSSLEIRESESTPKKRKRKRIDSENEFLPLGESSSYQDLEFNEVLDESLLQSKATVVNRAPLMTAWATVVAERIGFQREEALSIASSYTEMNALSKGVSLGIYKDGKQKGLEAVKGGTQPYVDLMGRRPLYQIRSDRWRALHNGSPTQPSTAYSYISSSLRQTMPYIIGALRLLANSFTAQEINQKAWGLYIQFRPAGEGWGERSEVRCSTILALKKTLPDDHVNRVSENEDSKAGDFVKYRAVEDETDVVSEDGESKRAKRGMTLEEYEAMLDEDHTFDDIDLDDLEPSTSTKPQ</sequence>
<feature type="region of interest" description="Disordered" evidence="1">
    <location>
        <begin position="77"/>
        <end position="112"/>
    </location>
</feature>
<evidence type="ECO:0000313" key="2">
    <source>
        <dbReference type="EMBL" id="KAJ4001092.1"/>
    </source>
</evidence>
<feature type="region of interest" description="Disordered" evidence="1">
    <location>
        <begin position="366"/>
        <end position="385"/>
    </location>
</feature>
<keyword evidence="3" id="KW-1185">Reference proteome</keyword>
<evidence type="ECO:0000256" key="1">
    <source>
        <dbReference type="SAM" id="MobiDB-lite"/>
    </source>
</evidence>
<gene>
    <name evidence="2" type="ORF">F5050DRAFT_1796801</name>
</gene>
<name>A0ABQ8QR06_9AGAR</name>
<organism evidence="2 3">
    <name type="scientific">Lentinula boryana</name>
    <dbReference type="NCBI Taxonomy" id="40481"/>
    <lineage>
        <taxon>Eukaryota</taxon>
        <taxon>Fungi</taxon>
        <taxon>Dikarya</taxon>
        <taxon>Basidiomycota</taxon>
        <taxon>Agaricomycotina</taxon>
        <taxon>Agaricomycetes</taxon>
        <taxon>Agaricomycetidae</taxon>
        <taxon>Agaricales</taxon>
        <taxon>Marasmiineae</taxon>
        <taxon>Omphalotaceae</taxon>
        <taxon>Lentinula</taxon>
    </lineage>
</organism>
<evidence type="ECO:0000313" key="3">
    <source>
        <dbReference type="Proteomes" id="UP001163828"/>
    </source>
</evidence>